<evidence type="ECO:0000256" key="1">
    <source>
        <dbReference type="SAM" id="SignalP"/>
    </source>
</evidence>
<sequence>MRRQSLLSRAKTAIIFSLALGLAGVEKAHAQQEVQYSQYMFNMLSVNPAYAGSRDVLSMTGIYRQQWVGIEGAPTTQSFTIDMPVKKEKVGIGLQAYHDQIGVFNNTGAYLSYAYRVKVSQRSTLAMGIQAGATNLVGSLSGVRRTLDNNDIDPAFSGNTSKWLPNVGTGLYLSNDRGYIGVSVPNLVQNELRTYTGNEDTLKKARQERHYFLMMGFVVPLGSSLALKPSVLVKATRDAAAFDFNLNLWIRDRVAVGASWRTNNQKFNSPFANQNGDAAIGMLEIQASDQFRIGYAYDFMLNSLQNSQKGSHEIMLRYEFGFKKAKILTPRYF</sequence>
<evidence type="ECO:0000313" key="2">
    <source>
        <dbReference type="EMBL" id="MDI9859288.1"/>
    </source>
</evidence>
<keyword evidence="1" id="KW-0732">Signal</keyword>
<proteinExistence type="predicted"/>
<keyword evidence="3" id="KW-1185">Reference proteome</keyword>
<protein>
    <submittedName>
        <fullName evidence="2">Type IX secretion system membrane protein PorP/SprF</fullName>
    </submittedName>
</protein>
<dbReference type="Pfam" id="PF11751">
    <property type="entry name" value="PorP_SprF"/>
    <property type="match status" value="1"/>
</dbReference>
<dbReference type="NCBIfam" id="TIGR03519">
    <property type="entry name" value="T9SS_PorP_fam"/>
    <property type="match status" value="1"/>
</dbReference>
<dbReference type="Proteomes" id="UP001236507">
    <property type="component" value="Unassembled WGS sequence"/>
</dbReference>
<name>A0ABT6Y855_9BACT</name>
<feature type="signal peptide" evidence="1">
    <location>
        <begin position="1"/>
        <end position="30"/>
    </location>
</feature>
<comment type="caution">
    <text evidence="2">The sequence shown here is derived from an EMBL/GenBank/DDBJ whole genome shotgun (WGS) entry which is preliminary data.</text>
</comment>
<reference evidence="2 3" key="1">
    <citation type="submission" date="2023-05" db="EMBL/GenBank/DDBJ databases">
        <title>Novel species of genus Flectobacillus isolated from stream in China.</title>
        <authorList>
            <person name="Lu H."/>
        </authorList>
    </citation>
    <scope>NUCLEOTIDE SEQUENCE [LARGE SCALE GENOMIC DNA]</scope>
    <source>
        <strain evidence="2 3">KCTC 42575</strain>
    </source>
</reference>
<dbReference type="RefSeq" id="WP_283344255.1">
    <property type="nucleotide sequence ID" value="NZ_JASHIF010000007.1"/>
</dbReference>
<organism evidence="2 3">
    <name type="scientific">Flectobacillus roseus</name>
    <dbReference type="NCBI Taxonomy" id="502259"/>
    <lineage>
        <taxon>Bacteria</taxon>
        <taxon>Pseudomonadati</taxon>
        <taxon>Bacteroidota</taxon>
        <taxon>Cytophagia</taxon>
        <taxon>Cytophagales</taxon>
        <taxon>Flectobacillaceae</taxon>
        <taxon>Flectobacillus</taxon>
    </lineage>
</organism>
<dbReference type="InterPro" id="IPR019861">
    <property type="entry name" value="PorP/SprF_Bacteroidetes"/>
</dbReference>
<dbReference type="EMBL" id="JASHIF010000007">
    <property type="protein sequence ID" value="MDI9859288.1"/>
    <property type="molecule type" value="Genomic_DNA"/>
</dbReference>
<feature type="chain" id="PRO_5045329221" evidence="1">
    <location>
        <begin position="31"/>
        <end position="333"/>
    </location>
</feature>
<gene>
    <name evidence="2" type="ORF">QM524_08715</name>
</gene>
<evidence type="ECO:0000313" key="3">
    <source>
        <dbReference type="Proteomes" id="UP001236507"/>
    </source>
</evidence>
<accession>A0ABT6Y855</accession>